<proteinExistence type="predicted"/>
<organism evidence="1 2">
    <name type="scientific">Hominisplanchenecus murintestinalis</name>
    <dbReference type="NCBI Taxonomy" id="2941517"/>
    <lineage>
        <taxon>Bacteria</taxon>
        <taxon>Bacillati</taxon>
        <taxon>Bacillota</taxon>
        <taxon>Clostridia</taxon>
        <taxon>Lachnospirales</taxon>
        <taxon>Lachnospiraceae</taxon>
        <taxon>Hominisplanchenecus</taxon>
    </lineage>
</organism>
<evidence type="ECO:0000313" key="2">
    <source>
        <dbReference type="Proteomes" id="UP000307720"/>
    </source>
</evidence>
<accession>A0AC61QW25</accession>
<name>A0AC61QW25_9FIRM</name>
<dbReference type="EMBL" id="SRZB01000083">
    <property type="protein sequence ID" value="TGX96150.1"/>
    <property type="molecule type" value="Genomic_DNA"/>
</dbReference>
<evidence type="ECO:0000313" key="1">
    <source>
        <dbReference type="EMBL" id="TGX96150.1"/>
    </source>
</evidence>
<protein>
    <submittedName>
        <fullName evidence="1">Uncharacterized protein</fullName>
    </submittedName>
</protein>
<keyword evidence="2" id="KW-1185">Reference proteome</keyword>
<gene>
    <name evidence="1" type="ORF">E5357_17165</name>
</gene>
<comment type="caution">
    <text evidence="1">The sequence shown here is derived from an EMBL/GenBank/DDBJ whole genome shotgun (WGS) entry which is preliminary data.</text>
</comment>
<reference evidence="1" key="1">
    <citation type="submission" date="2019-04" db="EMBL/GenBank/DDBJ databases">
        <title>Microbes associate with the intestines of laboratory mice.</title>
        <authorList>
            <person name="Navarre W."/>
            <person name="Wong E."/>
            <person name="Huang K."/>
            <person name="Tropini C."/>
            <person name="Ng K."/>
            <person name="Yu B."/>
        </authorList>
    </citation>
    <scope>NUCLEOTIDE SEQUENCE</scope>
    <source>
        <strain evidence="1">NM72_1-8</strain>
    </source>
</reference>
<dbReference type="Proteomes" id="UP000307720">
    <property type="component" value="Unassembled WGS sequence"/>
</dbReference>
<sequence>MREDVLEASVVMAKCRTSHQPYGIRIEKRRNNTWYCTWAFKLSEKSAGNEGYGSTMISGRVDVDPEYPGCPYCGGNGWVSCGHCNKLTCYNGEGDSFTCAWCGNSGKLQSAETFDLSGGGY</sequence>